<dbReference type="Proteomes" id="UP000231990">
    <property type="component" value="Unassembled WGS sequence"/>
</dbReference>
<evidence type="ECO:0000256" key="6">
    <source>
        <dbReference type="RuleBase" id="RU000414"/>
    </source>
</evidence>
<evidence type="ECO:0000256" key="2">
    <source>
        <dbReference type="ARBA" id="ARBA00012682"/>
    </source>
</evidence>
<dbReference type="Gene3D" id="3.55.40.20">
    <property type="entry name" value="Iron/manganese superoxide dismutase, C-terminal domain"/>
    <property type="match status" value="1"/>
</dbReference>
<evidence type="ECO:0000313" key="10">
    <source>
        <dbReference type="EMBL" id="PJZ73825.1"/>
    </source>
</evidence>
<organism evidence="10 12">
    <name type="scientific">Leptospira perolatii</name>
    <dbReference type="NCBI Taxonomy" id="2023191"/>
    <lineage>
        <taxon>Bacteria</taxon>
        <taxon>Pseudomonadati</taxon>
        <taxon>Spirochaetota</taxon>
        <taxon>Spirochaetia</taxon>
        <taxon>Leptospirales</taxon>
        <taxon>Leptospiraceae</taxon>
        <taxon>Leptospira</taxon>
    </lineage>
</organism>
<accession>A0A2M9ZP90</accession>
<evidence type="ECO:0000259" key="7">
    <source>
        <dbReference type="Pfam" id="PF00081"/>
    </source>
</evidence>
<dbReference type="AlphaFoldDB" id="A0A2M9ZP90"/>
<feature type="binding site" evidence="5">
    <location>
        <position position="116"/>
    </location>
    <ligand>
        <name>Mn(2+)</name>
        <dbReference type="ChEBI" id="CHEBI:29035"/>
    </ligand>
</feature>
<keyword evidence="4 6" id="KW-0560">Oxidoreductase</keyword>
<dbReference type="GO" id="GO:0046872">
    <property type="term" value="F:metal ion binding"/>
    <property type="evidence" value="ECO:0007669"/>
    <property type="project" value="UniProtKB-KW"/>
</dbReference>
<keyword evidence="11" id="KW-1185">Reference proteome</keyword>
<evidence type="ECO:0000313" key="11">
    <source>
        <dbReference type="Proteomes" id="UP000231962"/>
    </source>
</evidence>
<dbReference type="PRINTS" id="PR01703">
    <property type="entry name" value="MNSODISMTASE"/>
</dbReference>
<dbReference type="SUPFAM" id="SSF46609">
    <property type="entry name" value="Fe,Mn superoxide dismutase (SOD), N-terminal domain"/>
    <property type="match status" value="1"/>
</dbReference>
<feature type="binding site" evidence="5">
    <location>
        <position position="68"/>
    </location>
    <ligand>
        <name>Mn(2+)</name>
        <dbReference type="ChEBI" id="CHEBI:29035"/>
    </ligand>
</feature>
<dbReference type="OrthoDB" id="9803125at2"/>
<feature type="binding site" evidence="5">
    <location>
        <position position="203"/>
    </location>
    <ligand>
        <name>Mn(2+)</name>
        <dbReference type="ChEBI" id="CHEBI:29035"/>
    </ligand>
</feature>
<dbReference type="InterPro" id="IPR036324">
    <property type="entry name" value="Mn/Fe_SOD_N_sf"/>
</dbReference>
<dbReference type="GO" id="GO:0004784">
    <property type="term" value="F:superoxide dismutase activity"/>
    <property type="evidence" value="ECO:0007669"/>
    <property type="project" value="UniProtKB-EC"/>
</dbReference>
<feature type="domain" description="Manganese/iron superoxide dismutase C-terminal" evidence="8">
    <location>
        <begin position="130"/>
        <end position="232"/>
    </location>
</feature>
<dbReference type="InterPro" id="IPR036314">
    <property type="entry name" value="SOD_C_sf"/>
</dbReference>
<evidence type="ECO:0000256" key="5">
    <source>
        <dbReference type="PIRSR" id="PIRSR000349-1"/>
    </source>
</evidence>
<proteinExistence type="inferred from homology"/>
<dbReference type="PIRSF" id="PIRSF000349">
    <property type="entry name" value="SODismutase"/>
    <property type="match status" value="1"/>
</dbReference>
<dbReference type="Proteomes" id="UP000231962">
    <property type="component" value="Unassembled WGS sequence"/>
</dbReference>
<dbReference type="InterPro" id="IPR001189">
    <property type="entry name" value="Mn/Fe_SOD"/>
</dbReference>
<dbReference type="EMBL" id="NPDZ01000003">
    <property type="protein sequence ID" value="PJZ73825.1"/>
    <property type="molecule type" value="Genomic_DNA"/>
</dbReference>
<dbReference type="SUPFAM" id="SSF54719">
    <property type="entry name" value="Fe,Mn superoxide dismutase (SOD), C-terminal domain"/>
    <property type="match status" value="1"/>
</dbReference>
<dbReference type="InterPro" id="IPR019833">
    <property type="entry name" value="Mn/Fe_SOD_BS"/>
</dbReference>
<name>A0A2M9ZP90_9LEPT</name>
<dbReference type="InterPro" id="IPR050265">
    <property type="entry name" value="Fe/Mn_Superoxide_Dismutase"/>
</dbReference>
<dbReference type="Pfam" id="PF02777">
    <property type="entry name" value="Sod_Fe_C"/>
    <property type="match status" value="1"/>
</dbReference>
<dbReference type="PANTHER" id="PTHR11404:SF6">
    <property type="entry name" value="SUPEROXIDE DISMUTASE [MN], MITOCHONDRIAL"/>
    <property type="match status" value="1"/>
</dbReference>
<dbReference type="EMBL" id="NPDY01000002">
    <property type="protein sequence ID" value="PJZ70613.1"/>
    <property type="molecule type" value="Genomic_DNA"/>
</dbReference>
<comment type="similarity">
    <text evidence="1 6">Belongs to the iron/manganese superoxide dismutase family.</text>
</comment>
<dbReference type="InterPro" id="IPR019832">
    <property type="entry name" value="Mn/Fe_SOD_C"/>
</dbReference>
<evidence type="ECO:0000313" key="9">
    <source>
        <dbReference type="EMBL" id="PJZ70613.1"/>
    </source>
</evidence>
<comment type="caution">
    <text evidence="10">The sequence shown here is derived from an EMBL/GenBank/DDBJ whole genome shotgun (WGS) entry which is preliminary data.</text>
</comment>
<comment type="catalytic activity">
    <reaction evidence="6">
        <text>2 superoxide + 2 H(+) = H2O2 + O2</text>
        <dbReference type="Rhea" id="RHEA:20696"/>
        <dbReference type="ChEBI" id="CHEBI:15378"/>
        <dbReference type="ChEBI" id="CHEBI:15379"/>
        <dbReference type="ChEBI" id="CHEBI:16240"/>
        <dbReference type="ChEBI" id="CHEBI:18421"/>
        <dbReference type="EC" id="1.15.1.1"/>
    </reaction>
</comment>
<dbReference type="Gene3D" id="1.10.287.990">
    <property type="entry name" value="Fe,Mn superoxide dismutase (SOD) domain"/>
    <property type="match status" value="1"/>
</dbReference>
<feature type="domain" description="Manganese/iron superoxide dismutase N-terminal" evidence="7">
    <location>
        <begin position="48"/>
        <end position="123"/>
    </location>
</feature>
<reference evidence="11 12" key="1">
    <citation type="submission" date="2017-07" db="EMBL/GenBank/DDBJ databases">
        <title>Leptospira spp. isolated from tropical soils.</title>
        <authorList>
            <person name="Thibeaux R."/>
            <person name="Iraola G."/>
            <person name="Ferres I."/>
            <person name="Bierque E."/>
            <person name="Girault D."/>
            <person name="Soupe-Gilbert M.-E."/>
            <person name="Picardeau M."/>
            <person name="Goarant C."/>
        </authorList>
    </citation>
    <scope>NUCLEOTIDE SEQUENCE [LARGE SCALE GENOMIC DNA]</scope>
    <source>
        <strain evidence="10 12">FH1-B-B1</strain>
        <strain evidence="9 11">FH1-B-C1</strain>
    </source>
</reference>
<dbReference type="PROSITE" id="PS00088">
    <property type="entry name" value="SOD_MN"/>
    <property type="match status" value="1"/>
</dbReference>
<dbReference type="FunFam" id="3.55.40.20:FF:000004">
    <property type="entry name" value="Superoxide dismutase [Fe]"/>
    <property type="match status" value="1"/>
</dbReference>
<dbReference type="PANTHER" id="PTHR11404">
    <property type="entry name" value="SUPEROXIDE DISMUTASE 2"/>
    <property type="match status" value="1"/>
</dbReference>
<dbReference type="RefSeq" id="WP_100712621.1">
    <property type="nucleotide sequence ID" value="NZ_NPDY01000002.1"/>
</dbReference>
<evidence type="ECO:0000259" key="8">
    <source>
        <dbReference type="Pfam" id="PF02777"/>
    </source>
</evidence>
<dbReference type="Pfam" id="PF00081">
    <property type="entry name" value="Sod_Fe_N"/>
    <property type="match status" value="1"/>
</dbReference>
<keyword evidence="3 5" id="KW-0479">Metal-binding</keyword>
<gene>
    <name evidence="9" type="ORF">CH360_03470</name>
    <name evidence="10" type="ORF">CH373_06610</name>
</gene>
<evidence type="ECO:0000256" key="4">
    <source>
        <dbReference type="ARBA" id="ARBA00023002"/>
    </source>
</evidence>
<protein>
    <recommendedName>
        <fullName evidence="2 6">Superoxide dismutase</fullName>
        <ecNumber evidence="2 6">1.15.1.1</ecNumber>
    </recommendedName>
</protein>
<evidence type="ECO:0000256" key="1">
    <source>
        <dbReference type="ARBA" id="ARBA00008714"/>
    </source>
</evidence>
<sequence length="241" mass="27604">MKRRDFIKQGLVAGATLAFTAKQLSGVENASWPFDRLTDDSGNFIQLPLPYKEDFLEPVMDAETVHLHYTFHHGGAVKSANQDLKMIREALQKNETSALDVWTKKLAYHFSSHVLHTIFWTNLTKKKTQPKGSLLKKIETDFGSLDKLLLLLSSVAKSIEGNGWGILGFQPYSNSLTVLQCENHERLTQWGVIPILVIDVWEHAYYLKYRNQRDRFVDSVLSIINWENVESRYYSASKIGK</sequence>
<comment type="function">
    <text evidence="6">Destroys radicals which are normally produced within the cells and which are toxic to biological systems.</text>
</comment>
<dbReference type="EC" id="1.15.1.1" evidence="2 6"/>
<feature type="binding site" evidence="5">
    <location>
        <position position="199"/>
    </location>
    <ligand>
        <name>Mn(2+)</name>
        <dbReference type="ChEBI" id="CHEBI:29035"/>
    </ligand>
</feature>
<evidence type="ECO:0000256" key="3">
    <source>
        <dbReference type="ARBA" id="ARBA00022723"/>
    </source>
</evidence>
<evidence type="ECO:0000313" key="12">
    <source>
        <dbReference type="Proteomes" id="UP000231990"/>
    </source>
</evidence>
<dbReference type="InterPro" id="IPR019831">
    <property type="entry name" value="Mn/Fe_SOD_N"/>
</dbReference>